<dbReference type="AlphaFoldDB" id="A0A8J2WZQ8"/>
<organism evidence="3 4">
    <name type="scientific">Pelagomonas calceolata</name>
    <dbReference type="NCBI Taxonomy" id="35677"/>
    <lineage>
        <taxon>Eukaryota</taxon>
        <taxon>Sar</taxon>
        <taxon>Stramenopiles</taxon>
        <taxon>Ochrophyta</taxon>
        <taxon>Pelagophyceae</taxon>
        <taxon>Pelagomonadales</taxon>
        <taxon>Pelagomonadaceae</taxon>
        <taxon>Pelagomonas</taxon>
    </lineage>
</organism>
<evidence type="ECO:0000259" key="2">
    <source>
        <dbReference type="Pfam" id="PF26038"/>
    </source>
</evidence>
<dbReference type="InterPro" id="IPR059022">
    <property type="entry name" value="MINDY4_N"/>
</dbReference>
<comment type="caution">
    <text evidence="3">The sequence shown here is derived from an EMBL/GenBank/DDBJ whole genome shotgun (WGS) entry which is preliminary data.</text>
</comment>
<evidence type="ECO:0000256" key="1">
    <source>
        <dbReference type="SAM" id="MobiDB-lite"/>
    </source>
</evidence>
<accession>A0A8J2WZQ8</accession>
<dbReference type="Proteomes" id="UP000789595">
    <property type="component" value="Unassembled WGS sequence"/>
</dbReference>
<sequence>METVRDPHLVTKETHAGPALRKHVAEFAELLVRDYLSKQGLSKTLAEMDVESEEIGRTKPTMTGWATMAELIRLTDLLRANEAAGAESVETILEVLAKELARESSVKMRKPVTLTVLRSAPSCAERARTTELRATLTRTGGNYGHPDPPRKKKTKQKTAPIPPAPSLKLKEGNPSTLSRPVSNYVIKPHGVKVQPGAPRHLAQSLSAERWIPMDTRERMLRREFAETKLSLDKLKARADFEKNDSKHHKLSELEQNGVEERYGIARKKSCGLCRMEYSRVNLVCEVPIKAIDDLRKMWSEEFTPHPRHVKECAKGKFRAFTYDRVGVCTMCAQFFRVGQQEVYRPSVEARNAEKRRRAQKLSNELDKRFWDPVKQLDADRRDQLLGTAAAEIDVPGARVPAAPLAVDKD</sequence>
<dbReference type="EMBL" id="CAKKNE010000004">
    <property type="protein sequence ID" value="CAH0374124.1"/>
    <property type="molecule type" value="Genomic_DNA"/>
</dbReference>
<protein>
    <recommendedName>
        <fullName evidence="2">MINDY4 N-terminal dimerisation domain-containing protein</fullName>
    </recommendedName>
</protein>
<proteinExistence type="predicted"/>
<evidence type="ECO:0000313" key="4">
    <source>
        <dbReference type="Proteomes" id="UP000789595"/>
    </source>
</evidence>
<evidence type="ECO:0000313" key="3">
    <source>
        <dbReference type="EMBL" id="CAH0374124.1"/>
    </source>
</evidence>
<keyword evidence="4" id="KW-1185">Reference proteome</keyword>
<feature type="domain" description="MINDY4 N-terminal dimerisation" evidence="2">
    <location>
        <begin position="24"/>
        <end position="101"/>
    </location>
</feature>
<name>A0A8J2WZQ8_9STRA</name>
<dbReference type="Pfam" id="PF26038">
    <property type="entry name" value="Dimer_MINDY4_N"/>
    <property type="match status" value="1"/>
</dbReference>
<reference evidence="3" key="1">
    <citation type="submission" date="2021-11" db="EMBL/GenBank/DDBJ databases">
        <authorList>
            <consortium name="Genoscope - CEA"/>
            <person name="William W."/>
        </authorList>
    </citation>
    <scope>NUCLEOTIDE SEQUENCE</scope>
</reference>
<dbReference type="OrthoDB" id="191244at2759"/>
<feature type="region of interest" description="Disordered" evidence="1">
    <location>
        <begin position="133"/>
        <end position="177"/>
    </location>
</feature>
<gene>
    <name evidence="3" type="ORF">PECAL_4P13910</name>
</gene>